<dbReference type="AlphaFoldDB" id="A0A250KX99"/>
<sequence length="89" mass="9984">MTNRGKSRETAMGIRPLSAKIASTGERVQPTRALVRHGTGPTSSQRYARSFFEAPEKFFGRMTEGSVENRLSLSTIQCQPPYITLRRKP</sequence>
<gene>
    <name evidence="2" type="ORF">sS8_4363</name>
</gene>
<organism evidence="2 3">
    <name type="scientific">Methylocaldum marinum</name>
    <dbReference type="NCBI Taxonomy" id="1432792"/>
    <lineage>
        <taxon>Bacteria</taxon>
        <taxon>Pseudomonadati</taxon>
        <taxon>Pseudomonadota</taxon>
        <taxon>Gammaproteobacteria</taxon>
        <taxon>Methylococcales</taxon>
        <taxon>Methylococcaceae</taxon>
        <taxon>Methylocaldum</taxon>
    </lineage>
</organism>
<dbReference type="EMBL" id="AP017928">
    <property type="protein sequence ID" value="BBA36293.1"/>
    <property type="molecule type" value="Genomic_DNA"/>
</dbReference>
<reference evidence="2 3" key="1">
    <citation type="submission" date="2016-12" db="EMBL/GenBank/DDBJ databases">
        <title>Genome sequencing of Methylocaldum marinum.</title>
        <authorList>
            <person name="Takeuchi M."/>
            <person name="Kamagata Y."/>
            <person name="Hiraoka S."/>
            <person name="Oshima K."/>
            <person name="Hattori M."/>
            <person name="Iwasaki W."/>
        </authorList>
    </citation>
    <scope>NUCLEOTIDE SEQUENCE [LARGE SCALE GENOMIC DNA]</scope>
    <source>
        <strain evidence="2 3">S8</strain>
    </source>
</reference>
<name>A0A250KX99_9GAMM</name>
<evidence type="ECO:0000313" key="3">
    <source>
        <dbReference type="Proteomes" id="UP000266313"/>
    </source>
</evidence>
<keyword evidence="3" id="KW-1185">Reference proteome</keyword>
<evidence type="ECO:0000256" key="1">
    <source>
        <dbReference type="SAM" id="MobiDB-lite"/>
    </source>
</evidence>
<proteinExistence type="predicted"/>
<protein>
    <submittedName>
        <fullName evidence="2">Uncharacterized protein</fullName>
    </submittedName>
</protein>
<feature type="region of interest" description="Disordered" evidence="1">
    <location>
        <begin position="1"/>
        <end position="29"/>
    </location>
</feature>
<dbReference type="Proteomes" id="UP000266313">
    <property type="component" value="Chromosome"/>
</dbReference>
<dbReference type="KEGG" id="mmai:sS8_4363"/>
<accession>A0A250KX99</accession>
<evidence type="ECO:0000313" key="2">
    <source>
        <dbReference type="EMBL" id="BBA36293.1"/>
    </source>
</evidence>